<evidence type="ECO:0000256" key="1">
    <source>
        <dbReference type="ARBA" id="ARBA00008580"/>
    </source>
</evidence>
<sequence length="98" mass="11298">MKRTDKAEKISITLPPDMLNIIREKVKDGAYASTSEVIREAMRLWQRQEEEHHARIASIRARLEQSAHSGEPFLLDAAFEKLEQLHQLRISAPGHEKL</sequence>
<dbReference type="GO" id="GO:0006355">
    <property type="term" value="P:regulation of DNA-templated transcription"/>
    <property type="evidence" value="ECO:0007669"/>
    <property type="project" value="InterPro"/>
</dbReference>
<reference evidence="4" key="1">
    <citation type="submission" date="2016-10" db="EMBL/GenBank/DDBJ databases">
        <authorList>
            <person name="Varghese N."/>
            <person name="Submissions S."/>
        </authorList>
    </citation>
    <scope>NUCLEOTIDE SEQUENCE [LARGE SCALE GENOMIC DNA]</scope>
    <source>
        <strain evidence="4">Nm10</strain>
    </source>
</reference>
<evidence type="ECO:0000256" key="2">
    <source>
        <dbReference type="ARBA" id="ARBA00022649"/>
    </source>
</evidence>
<evidence type="ECO:0000313" key="4">
    <source>
        <dbReference type="Proteomes" id="UP000182882"/>
    </source>
</evidence>
<keyword evidence="4" id="KW-1185">Reference proteome</keyword>
<dbReference type="PANTHER" id="PTHR36582">
    <property type="entry name" value="ANTITOXIN PARD"/>
    <property type="match status" value="1"/>
</dbReference>
<keyword evidence="2" id="KW-1277">Toxin-antitoxin system</keyword>
<dbReference type="AlphaFoldDB" id="A0A1H2HM11"/>
<evidence type="ECO:0000313" key="3">
    <source>
        <dbReference type="EMBL" id="SDU32921.1"/>
    </source>
</evidence>
<gene>
    <name evidence="3" type="ORF">SAMN05216406_15517</name>
</gene>
<organism evidence="3 4">
    <name type="scientific">Nitrosomonas ureae</name>
    <dbReference type="NCBI Taxonomy" id="44577"/>
    <lineage>
        <taxon>Bacteria</taxon>
        <taxon>Pseudomonadati</taxon>
        <taxon>Pseudomonadota</taxon>
        <taxon>Betaproteobacteria</taxon>
        <taxon>Nitrosomonadales</taxon>
        <taxon>Nitrosomonadaceae</taxon>
        <taxon>Nitrosomonas</taxon>
    </lineage>
</organism>
<dbReference type="InterPro" id="IPR022789">
    <property type="entry name" value="ParD"/>
</dbReference>
<comment type="similarity">
    <text evidence="1">Belongs to the ParD antitoxin family.</text>
</comment>
<dbReference type="RefSeq" id="WP_074702234.1">
    <property type="nucleotide sequence ID" value="NZ_FNLN01000055.1"/>
</dbReference>
<dbReference type="EMBL" id="FNLN01000055">
    <property type="protein sequence ID" value="SDU32921.1"/>
    <property type="molecule type" value="Genomic_DNA"/>
</dbReference>
<dbReference type="Proteomes" id="UP000182882">
    <property type="component" value="Unassembled WGS sequence"/>
</dbReference>
<name>A0A1H2HM11_9PROT</name>
<dbReference type="PANTHER" id="PTHR36582:SF2">
    <property type="entry name" value="ANTITOXIN PARD"/>
    <property type="match status" value="1"/>
</dbReference>
<dbReference type="CDD" id="cd22231">
    <property type="entry name" value="RHH_NikR_HicB-like"/>
    <property type="match status" value="1"/>
</dbReference>
<dbReference type="Pfam" id="PF03693">
    <property type="entry name" value="ParD_antitoxin"/>
    <property type="match status" value="1"/>
</dbReference>
<accession>A0A1H2HM11</accession>
<dbReference type="NCBIfam" id="TIGR02606">
    <property type="entry name" value="antidote_CC2985"/>
    <property type="match status" value="1"/>
</dbReference>
<dbReference type="SUPFAM" id="SSF47598">
    <property type="entry name" value="Ribbon-helix-helix"/>
    <property type="match status" value="1"/>
</dbReference>
<proteinExistence type="inferred from homology"/>
<dbReference type="InterPro" id="IPR038296">
    <property type="entry name" value="ParD_sf"/>
</dbReference>
<protein>
    <submittedName>
        <fullName evidence="3">Antitoxin ParD1/3/4</fullName>
    </submittedName>
</protein>
<dbReference type="InterPro" id="IPR010985">
    <property type="entry name" value="Ribbon_hlx_hlx"/>
</dbReference>
<dbReference type="Gene3D" id="6.10.10.120">
    <property type="entry name" value="Antitoxin ParD1-like"/>
    <property type="match status" value="1"/>
</dbReference>